<dbReference type="Proteomes" id="UP000179362">
    <property type="component" value="Unassembled WGS sequence"/>
</dbReference>
<evidence type="ECO:0000256" key="12">
    <source>
        <dbReference type="ARBA" id="ARBA00034000"/>
    </source>
</evidence>
<comment type="pathway">
    <text evidence="2">Cell wall biogenesis; peptidoglycan biosynthesis.</text>
</comment>
<evidence type="ECO:0000256" key="5">
    <source>
        <dbReference type="ARBA" id="ARBA00022645"/>
    </source>
</evidence>
<keyword evidence="5" id="KW-0121">Carboxypeptidase</keyword>
<evidence type="ECO:0000256" key="13">
    <source>
        <dbReference type="PIRSR" id="PIRSR618044-1"/>
    </source>
</evidence>
<dbReference type="PRINTS" id="PR00725">
    <property type="entry name" value="DADACBPTASE1"/>
</dbReference>
<feature type="active site" evidence="13">
    <location>
        <position position="132"/>
    </location>
</feature>
<proteinExistence type="inferred from homology"/>
<sequence length="390" mass="42448">MLTAEARRRGENKGSTSLLFLFVLILTLFSAPGVLAATPAPDVRAAAWLLVDHGSGQVLAEHRADARVAPASLVKLMTAYLLFQKLQAGTLKLDDWVRIGPGAWAAKGARIFLQPGTRALAENLLKGMIVASANDAALALAEHVAGSEEKFVAEMNATARALGMDNTVFVNVTGLDQAGQRSSARDLGRLARALIRDFPDRYKLFALKEFTYAQSALYNRNALLWRDAAADGVKTGQTRAAGFCLVASAQRGQMRLIAVVLGAKNEAARTEAGERLMDYGFRNFETRLLYGAGAPAATRRVWMGDSGELPLGLERDLYLTLPRGGHERLRARLTAPDTLHAPVGRGQRIGTLALELDRQPYAEYPLVALKEIKTGNILRRALDHIRLWLQ</sequence>
<dbReference type="InterPro" id="IPR037167">
    <property type="entry name" value="Peptidase_S11_C_sf"/>
</dbReference>
<dbReference type="InterPro" id="IPR018044">
    <property type="entry name" value="Peptidase_S11"/>
</dbReference>
<feature type="domain" description="Peptidase S11 D-Ala-D-Ala carboxypeptidase A C-terminal" evidence="16">
    <location>
        <begin position="284"/>
        <end position="374"/>
    </location>
</feature>
<dbReference type="SMART" id="SM00936">
    <property type="entry name" value="PBP5_C"/>
    <property type="match status" value="1"/>
</dbReference>
<dbReference type="PANTHER" id="PTHR21581">
    <property type="entry name" value="D-ALANYL-D-ALANINE CARBOXYPEPTIDASE"/>
    <property type="match status" value="1"/>
</dbReference>
<dbReference type="EC" id="3.4.16.4" evidence="4"/>
<dbReference type="GO" id="GO:0009252">
    <property type="term" value="P:peptidoglycan biosynthetic process"/>
    <property type="evidence" value="ECO:0007669"/>
    <property type="project" value="UniProtKB-UniPathway"/>
</dbReference>
<evidence type="ECO:0000256" key="7">
    <source>
        <dbReference type="ARBA" id="ARBA00022729"/>
    </source>
</evidence>
<keyword evidence="6" id="KW-0645">Protease</keyword>
<keyword evidence="10" id="KW-0573">Peptidoglycan synthesis</keyword>
<dbReference type="AlphaFoldDB" id="A0A1F6U5H5"/>
<dbReference type="GO" id="GO:0009002">
    <property type="term" value="F:serine-type D-Ala-D-Ala carboxypeptidase activity"/>
    <property type="evidence" value="ECO:0007669"/>
    <property type="project" value="UniProtKB-EC"/>
</dbReference>
<evidence type="ECO:0000259" key="16">
    <source>
        <dbReference type="SMART" id="SM00936"/>
    </source>
</evidence>
<feature type="active site" description="Acyl-ester intermediate" evidence="13">
    <location>
        <position position="72"/>
    </location>
</feature>
<keyword evidence="7" id="KW-0732">Signal</keyword>
<dbReference type="Pfam" id="PF07943">
    <property type="entry name" value="PBP5_C"/>
    <property type="match status" value="1"/>
</dbReference>
<dbReference type="SUPFAM" id="SSF69189">
    <property type="entry name" value="Penicillin-binding protein associated domain"/>
    <property type="match status" value="1"/>
</dbReference>
<keyword evidence="9" id="KW-0133">Cell shape</keyword>
<accession>A0A1F6U5H5</accession>
<dbReference type="SUPFAM" id="SSF56601">
    <property type="entry name" value="beta-lactamase/transpeptidase-like"/>
    <property type="match status" value="1"/>
</dbReference>
<evidence type="ECO:0000313" key="17">
    <source>
        <dbReference type="EMBL" id="OGI52608.1"/>
    </source>
</evidence>
<name>A0A1F6U5H5_9PROT</name>
<evidence type="ECO:0000256" key="3">
    <source>
        <dbReference type="ARBA" id="ARBA00007164"/>
    </source>
</evidence>
<evidence type="ECO:0000256" key="10">
    <source>
        <dbReference type="ARBA" id="ARBA00022984"/>
    </source>
</evidence>
<dbReference type="UniPathway" id="UPA00219"/>
<dbReference type="InterPro" id="IPR012907">
    <property type="entry name" value="Peptidase_S11_C"/>
</dbReference>
<reference evidence="17 18" key="1">
    <citation type="journal article" date="2016" name="Nat. Commun.">
        <title>Thousands of microbial genomes shed light on interconnected biogeochemical processes in an aquifer system.</title>
        <authorList>
            <person name="Anantharaman K."/>
            <person name="Brown C.T."/>
            <person name="Hug L.A."/>
            <person name="Sharon I."/>
            <person name="Castelle C.J."/>
            <person name="Probst A.J."/>
            <person name="Thomas B.C."/>
            <person name="Singh A."/>
            <person name="Wilkins M.J."/>
            <person name="Karaoz U."/>
            <person name="Brodie E.L."/>
            <person name="Williams K.H."/>
            <person name="Hubbard S.S."/>
            <person name="Banfield J.F."/>
        </authorList>
    </citation>
    <scope>NUCLEOTIDE SEQUENCE [LARGE SCALE GENOMIC DNA]</scope>
</reference>
<dbReference type="Gene3D" id="2.60.410.10">
    <property type="entry name" value="D-Ala-D-Ala carboxypeptidase, C-terminal domain"/>
    <property type="match status" value="1"/>
</dbReference>
<evidence type="ECO:0000256" key="4">
    <source>
        <dbReference type="ARBA" id="ARBA00012448"/>
    </source>
</evidence>
<dbReference type="GO" id="GO:0008360">
    <property type="term" value="P:regulation of cell shape"/>
    <property type="evidence" value="ECO:0007669"/>
    <property type="project" value="UniProtKB-KW"/>
</dbReference>
<dbReference type="Pfam" id="PF00768">
    <property type="entry name" value="Peptidase_S11"/>
    <property type="match status" value="1"/>
</dbReference>
<evidence type="ECO:0000256" key="8">
    <source>
        <dbReference type="ARBA" id="ARBA00022801"/>
    </source>
</evidence>
<comment type="caution">
    <text evidence="17">The sequence shown here is derived from an EMBL/GenBank/DDBJ whole genome shotgun (WGS) entry which is preliminary data.</text>
</comment>
<dbReference type="InterPro" id="IPR001967">
    <property type="entry name" value="Peptidase_S11_N"/>
</dbReference>
<comment type="similarity">
    <text evidence="3 15">Belongs to the peptidase S11 family.</text>
</comment>
<dbReference type="GO" id="GO:0071555">
    <property type="term" value="P:cell wall organization"/>
    <property type="evidence" value="ECO:0007669"/>
    <property type="project" value="UniProtKB-KW"/>
</dbReference>
<dbReference type="EMBL" id="MFTA01000024">
    <property type="protein sequence ID" value="OGI52608.1"/>
    <property type="molecule type" value="Genomic_DNA"/>
</dbReference>
<evidence type="ECO:0000256" key="6">
    <source>
        <dbReference type="ARBA" id="ARBA00022670"/>
    </source>
</evidence>
<dbReference type="GO" id="GO:0006508">
    <property type="term" value="P:proteolysis"/>
    <property type="evidence" value="ECO:0007669"/>
    <property type="project" value="UniProtKB-KW"/>
</dbReference>
<organism evidence="17 18">
    <name type="scientific">Candidatus Muproteobacteria bacterium RIFCSPHIGHO2_02_FULL_65_16</name>
    <dbReference type="NCBI Taxonomy" id="1817766"/>
    <lineage>
        <taxon>Bacteria</taxon>
        <taxon>Pseudomonadati</taxon>
        <taxon>Pseudomonadota</taxon>
        <taxon>Candidatus Muproteobacteria</taxon>
    </lineage>
</organism>
<evidence type="ECO:0000256" key="9">
    <source>
        <dbReference type="ARBA" id="ARBA00022960"/>
    </source>
</evidence>
<evidence type="ECO:0000256" key="15">
    <source>
        <dbReference type="RuleBase" id="RU004016"/>
    </source>
</evidence>
<feature type="active site" description="Proton acceptor" evidence="13">
    <location>
        <position position="75"/>
    </location>
</feature>
<comment type="function">
    <text evidence="1">Removes C-terminal D-alanyl residues from sugar-peptide cell wall precursors.</text>
</comment>
<protein>
    <recommendedName>
        <fullName evidence="4">serine-type D-Ala-D-Ala carboxypeptidase</fullName>
        <ecNumber evidence="4">3.4.16.4</ecNumber>
    </recommendedName>
</protein>
<evidence type="ECO:0000256" key="1">
    <source>
        <dbReference type="ARBA" id="ARBA00003217"/>
    </source>
</evidence>
<gene>
    <name evidence="17" type="ORF">A3B81_04175</name>
</gene>
<comment type="catalytic activity">
    <reaction evidence="12">
        <text>Preferential cleavage: (Ac)2-L-Lys-D-Ala-|-D-Ala. Also transpeptidation of peptidyl-alanyl moieties that are N-acyl substituents of D-alanine.</text>
        <dbReference type="EC" id="3.4.16.4"/>
    </reaction>
</comment>
<feature type="binding site" evidence="14">
    <location>
        <position position="234"/>
    </location>
    <ligand>
        <name>substrate</name>
    </ligand>
</feature>
<dbReference type="InterPro" id="IPR012338">
    <property type="entry name" value="Beta-lactam/transpept-like"/>
</dbReference>
<keyword evidence="8" id="KW-0378">Hydrolase</keyword>
<dbReference type="Gene3D" id="3.40.710.10">
    <property type="entry name" value="DD-peptidase/beta-lactamase superfamily"/>
    <property type="match status" value="1"/>
</dbReference>
<dbReference type="InterPro" id="IPR015956">
    <property type="entry name" value="Peniciliin-bd_prot_C_sf"/>
</dbReference>
<evidence type="ECO:0000256" key="2">
    <source>
        <dbReference type="ARBA" id="ARBA00004752"/>
    </source>
</evidence>
<evidence type="ECO:0000256" key="11">
    <source>
        <dbReference type="ARBA" id="ARBA00023316"/>
    </source>
</evidence>
<evidence type="ECO:0000313" key="18">
    <source>
        <dbReference type="Proteomes" id="UP000179362"/>
    </source>
</evidence>
<evidence type="ECO:0000256" key="14">
    <source>
        <dbReference type="PIRSR" id="PIRSR618044-2"/>
    </source>
</evidence>
<keyword evidence="11" id="KW-0961">Cell wall biogenesis/degradation</keyword>
<dbReference type="PANTHER" id="PTHR21581:SF6">
    <property type="entry name" value="TRAFFICKING PROTEIN PARTICLE COMPLEX SUBUNIT 12"/>
    <property type="match status" value="1"/>
</dbReference>